<dbReference type="AlphaFoldDB" id="A0A445MYL0"/>
<proteinExistence type="inferred from homology"/>
<dbReference type="Pfam" id="PF00216">
    <property type="entry name" value="Bac_DNA_binding"/>
    <property type="match status" value="1"/>
</dbReference>
<dbReference type="InterPro" id="IPR010992">
    <property type="entry name" value="IHF-like_DNA-bd_dom_sf"/>
</dbReference>
<evidence type="ECO:0000256" key="4">
    <source>
        <dbReference type="ARBA" id="ARBA00016145"/>
    </source>
</evidence>
<dbReference type="Gene3D" id="4.10.520.10">
    <property type="entry name" value="IHF-like DNA-binding proteins"/>
    <property type="match status" value="1"/>
</dbReference>
<dbReference type="GO" id="GO:0030527">
    <property type="term" value="F:structural constituent of chromatin"/>
    <property type="evidence" value="ECO:0007669"/>
    <property type="project" value="InterPro"/>
</dbReference>
<comment type="subunit">
    <text evidence="3">Homodimer.</text>
</comment>
<dbReference type="SMART" id="SM00411">
    <property type="entry name" value="BHL"/>
    <property type="match status" value="1"/>
</dbReference>
<dbReference type="PANTHER" id="PTHR33175:SF13">
    <property type="entry name" value="HISTONE-LIKE PROTEIN"/>
    <property type="match status" value="1"/>
</dbReference>
<reference evidence="13" key="1">
    <citation type="submission" date="2018-01" db="EMBL/GenBank/DDBJ databases">
        <authorList>
            <person name="Regsiter A."/>
            <person name="William W."/>
        </authorList>
    </citation>
    <scope>NUCLEOTIDE SEQUENCE</scope>
    <source>
        <strain evidence="13">TRIP AH-1</strain>
    </source>
</reference>
<dbReference type="InterPro" id="IPR000119">
    <property type="entry name" value="Hist_DNA-bd"/>
</dbReference>
<dbReference type="PANTHER" id="PTHR33175">
    <property type="entry name" value="DNA-BINDING PROTEIN HU"/>
    <property type="match status" value="1"/>
</dbReference>
<evidence type="ECO:0000256" key="8">
    <source>
        <dbReference type="ARBA" id="ARBA00033120"/>
    </source>
</evidence>
<dbReference type="SUPFAM" id="SSF47729">
    <property type="entry name" value="IHF-like DNA-binding proteins"/>
    <property type="match status" value="1"/>
</dbReference>
<feature type="compositionally biased region" description="Basic and acidic residues" evidence="12">
    <location>
        <begin position="8"/>
        <end position="23"/>
    </location>
</feature>
<evidence type="ECO:0000256" key="5">
    <source>
        <dbReference type="ARBA" id="ARBA00022705"/>
    </source>
</evidence>
<evidence type="ECO:0000313" key="13">
    <source>
        <dbReference type="EMBL" id="SPD74555.1"/>
    </source>
</evidence>
<dbReference type="EMBL" id="OJIN01000157">
    <property type="protein sequence ID" value="SPD74555.1"/>
    <property type="molecule type" value="Genomic_DNA"/>
</dbReference>
<evidence type="ECO:0000256" key="2">
    <source>
        <dbReference type="ARBA" id="ARBA00010529"/>
    </source>
</evidence>
<evidence type="ECO:0000256" key="9">
    <source>
        <dbReference type="ARBA" id="ARBA00033227"/>
    </source>
</evidence>
<sequence length="130" mass="14240">MAAKKAVKKESANKAKAKKEPAQKKQVQLKSPMTKASMITEISQSTGLNKKQVNSVLDELSGIIDRHIKKRGPGKFILPGLIKIQVKQKPATKARKGVNPFTGQETVFKAKPARRVVKVSPLKKLKGMAE</sequence>
<keyword evidence="7" id="KW-0238">DNA-binding</keyword>
<evidence type="ECO:0000256" key="11">
    <source>
        <dbReference type="RuleBase" id="RU003939"/>
    </source>
</evidence>
<dbReference type="GO" id="GO:0006260">
    <property type="term" value="P:DNA replication"/>
    <property type="evidence" value="ECO:0007669"/>
    <property type="project" value="UniProtKB-KW"/>
</dbReference>
<name>A0A445MYL0_9BACT</name>
<evidence type="ECO:0000256" key="10">
    <source>
        <dbReference type="ARBA" id="ARBA00046140"/>
    </source>
</evidence>
<dbReference type="GO" id="GO:0003677">
    <property type="term" value="F:DNA binding"/>
    <property type="evidence" value="ECO:0007669"/>
    <property type="project" value="UniProtKB-KW"/>
</dbReference>
<accession>A0A445MYL0</accession>
<feature type="region of interest" description="Disordered" evidence="12">
    <location>
        <begin position="1"/>
        <end position="34"/>
    </location>
</feature>
<dbReference type="CDD" id="cd13834">
    <property type="entry name" value="HU_like"/>
    <property type="match status" value="1"/>
</dbReference>
<evidence type="ECO:0000256" key="7">
    <source>
        <dbReference type="ARBA" id="ARBA00023125"/>
    </source>
</evidence>
<protein>
    <recommendedName>
        <fullName evidence="4">Viral histone-like protein</fullName>
    </recommendedName>
    <alternativeName>
        <fullName evidence="9">DNA-binding protein pA104R</fullName>
    </alternativeName>
    <alternativeName>
        <fullName evidence="8">pA104R</fullName>
    </alternativeName>
</protein>
<keyword evidence="6" id="KW-0426">Late protein</keyword>
<gene>
    <name evidence="13" type="ORF">PITCH_A240026</name>
</gene>
<keyword evidence="5" id="KW-0235">DNA replication</keyword>
<comment type="similarity">
    <text evidence="2 11">Belongs to the bacterial histone-like protein family.</text>
</comment>
<evidence type="ECO:0000256" key="3">
    <source>
        <dbReference type="ARBA" id="ARBA00011738"/>
    </source>
</evidence>
<dbReference type="GO" id="GO:0005829">
    <property type="term" value="C:cytosol"/>
    <property type="evidence" value="ECO:0007669"/>
    <property type="project" value="TreeGrafter"/>
</dbReference>
<evidence type="ECO:0000256" key="12">
    <source>
        <dbReference type="SAM" id="MobiDB-lite"/>
    </source>
</evidence>
<comment type="function">
    <text evidence="10">DNA-binding protein that plays a critical role in nucleoid compaction, genome replication and DNA replication and transcription. Binds to both ssDNA and dsDNA with a binding site covering about 15 nucleotides. Displays DNA-supercoiling activity only when associated with the viral DNA topoisomerase 2.</text>
</comment>
<evidence type="ECO:0000256" key="6">
    <source>
        <dbReference type="ARBA" id="ARBA00022921"/>
    </source>
</evidence>
<organism evidence="13">
    <name type="scientific">uncultured Desulfobacterium sp</name>
    <dbReference type="NCBI Taxonomy" id="201089"/>
    <lineage>
        <taxon>Bacteria</taxon>
        <taxon>Pseudomonadati</taxon>
        <taxon>Thermodesulfobacteriota</taxon>
        <taxon>Desulfobacteria</taxon>
        <taxon>Desulfobacterales</taxon>
        <taxon>Desulfobacteriaceae</taxon>
        <taxon>Desulfobacterium</taxon>
        <taxon>environmental samples</taxon>
    </lineage>
</organism>
<evidence type="ECO:0000256" key="1">
    <source>
        <dbReference type="ARBA" id="ARBA00004328"/>
    </source>
</evidence>
<comment type="subcellular location">
    <subcellularLocation>
        <location evidence="1">Virion</location>
    </subcellularLocation>
</comment>